<dbReference type="Proteomes" id="UP001497453">
    <property type="component" value="Chromosome 4"/>
</dbReference>
<reference evidence="3" key="1">
    <citation type="submission" date="2024-04" db="EMBL/GenBank/DDBJ databases">
        <authorList>
            <person name="Shaw F."/>
            <person name="Minotto A."/>
        </authorList>
    </citation>
    <scope>NUCLEOTIDE SEQUENCE [LARGE SCALE GENOMIC DNA]</scope>
</reference>
<gene>
    <name evidence="2" type="ORF">GFSPODELE1_LOCUS6474</name>
</gene>
<accession>A0ABP1DIK6</accession>
<protein>
    <submittedName>
        <fullName evidence="2">Uncharacterized protein</fullName>
    </submittedName>
</protein>
<organism evidence="2 3">
    <name type="scientific">Somion occarium</name>
    <dbReference type="NCBI Taxonomy" id="3059160"/>
    <lineage>
        <taxon>Eukaryota</taxon>
        <taxon>Fungi</taxon>
        <taxon>Dikarya</taxon>
        <taxon>Basidiomycota</taxon>
        <taxon>Agaricomycotina</taxon>
        <taxon>Agaricomycetes</taxon>
        <taxon>Polyporales</taxon>
        <taxon>Cerrenaceae</taxon>
        <taxon>Somion</taxon>
    </lineage>
</organism>
<evidence type="ECO:0000313" key="2">
    <source>
        <dbReference type="EMBL" id="CAL1707660.1"/>
    </source>
</evidence>
<feature type="transmembrane region" description="Helical" evidence="1">
    <location>
        <begin position="60"/>
        <end position="83"/>
    </location>
</feature>
<name>A0ABP1DIK6_9APHY</name>
<evidence type="ECO:0000313" key="3">
    <source>
        <dbReference type="Proteomes" id="UP001497453"/>
    </source>
</evidence>
<keyword evidence="3" id="KW-1185">Reference proteome</keyword>
<keyword evidence="1" id="KW-0472">Membrane</keyword>
<proteinExistence type="predicted"/>
<evidence type="ECO:0000256" key="1">
    <source>
        <dbReference type="SAM" id="Phobius"/>
    </source>
</evidence>
<dbReference type="EMBL" id="OZ037947">
    <property type="protein sequence ID" value="CAL1707660.1"/>
    <property type="molecule type" value="Genomic_DNA"/>
</dbReference>
<keyword evidence="1" id="KW-0812">Transmembrane</keyword>
<sequence length="515" mass="56414">MIILDNDAEQLPKLASPTPAYSPPVNRCSTPTSSLPDYDASEALHHEIVKPRRKHISRCWRVVICIVFVYCFLTLAIGVPLLVVKLKSRDPEPAPPPSVWSPQQANVIAIPGQELADNPPAFEDEDDCDRWTVMDRMHGKMVYSCLNYSIPLSGDIFIGSNGSFKADGPYSSISGTLYVDINEDPSVDDMHFTLSMIYTHTLIRERTHVCRTNTMDNSGVYIYVPDDLDSDDGLDFDVTLKLPQPRAGLNYTSFATMLPLFYQHYADISPRIKFKQVFLGGPKSTVFADSFAADNLAVMTSPGNISGSFQASYQLIMETMSAPISVNVTMSTSGDWAQPIVRLNTGDSPLSAHVTLVPRKGRKNQKFPTYYLDVNTFSSPLYLSVSQSPPSSEALPVFVHAGNNLGEVTVKMDNHYQGTFIAQTEYARTVVLDTCSNCDTEDMSSNSTFVKTLPDSIEDGFGRTLYYDSLADSSVSGWVGKGSRPSTITTSGSPGCIEVMSVLSPVTLELGQSSS</sequence>
<keyword evidence="1" id="KW-1133">Transmembrane helix</keyword>